<comment type="caution">
    <text evidence="2">The sequence shown here is derived from an EMBL/GenBank/DDBJ whole genome shotgun (WGS) entry which is preliminary data.</text>
</comment>
<evidence type="ECO:0000313" key="3">
    <source>
        <dbReference type="Proteomes" id="UP000176420"/>
    </source>
</evidence>
<gene>
    <name evidence="2" type="ORF">A2319_02205</name>
</gene>
<accession>A0A1G2BFL3</accession>
<dbReference type="AlphaFoldDB" id="A0A1G2BFL3"/>
<protein>
    <recommendedName>
        <fullName evidence="4">Outer membrane protein beta-barrel domain-containing protein</fullName>
    </recommendedName>
</protein>
<proteinExistence type="predicted"/>
<feature type="chain" id="PRO_5009582053" description="Outer membrane protein beta-barrel domain-containing protein" evidence="1">
    <location>
        <begin position="24"/>
        <end position="197"/>
    </location>
</feature>
<feature type="signal peptide" evidence="1">
    <location>
        <begin position="1"/>
        <end position="23"/>
    </location>
</feature>
<evidence type="ECO:0008006" key="4">
    <source>
        <dbReference type="Google" id="ProtNLM"/>
    </source>
</evidence>
<evidence type="ECO:0000256" key="1">
    <source>
        <dbReference type="SAM" id="SignalP"/>
    </source>
</evidence>
<name>A0A1G2BFL3_9BACT</name>
<keyword evidence="1" id="KW-0732">Signal</keyword>
<sequence length="197" mass="20391">MKRAIVLVSVFLSLFATAGHAQAQGHDVHLTAEVYTSTGQEGVALPTVDLYVSVGMPGASVGGFGWALVAPAGWAEAYGGATLAPTENLELGIGVGFEQAATPLRGAASLFAAKGRLSVFAVGEYGGSGGWYRAQAMGQVAPGLKLGLASRAGKGSGGRMEVVNGSFTIWVEPLLDHTALRERRLEPRLLVGIKARW</sequence>
<dbReference type="Proteomes" id="UP000176420">
    <property type="component" value="Unassembled WGS sequence"/>
</dbReference>
<organism evidence="2 3">
    <name type="scientific">Candidatus Kerfeldbacteria bacterium RIFOXYB2_FULL_38_14</name>
    <dbReference type="NCBI Taxonomy" id="1798547"/>
    <lineage>
        <taxon>Bacteria</taxon>
        <taxon>Candidatus Kerfeldiibacteriota</taxon>
    </lineage>
</organism>
<reference evidence="2 3" key="1">
    <citation type="journal article" date="2016" name="Nat. Commun.">
        <title>Thousands of microbial genomes shed light on interconnected biogeochemical processes in an aquifer system.</title>
        <authorList>
            <person name="Anantharaman K."/>
            <person name="Brown C.T."/>
            <person name="Hug L.A."/>
            <person name="Sharon I."/>
            <person name="Castelle C.J."/>
            <person name="Probst A.J."/>
            <person name="Thomas B.C."/>
            <person name="Singh A."/>
            <person name="Wilkins M.J."/>
            <person name="Karaoz U."/>
            <person name="Brodie E.L."/>
            <person name="Williams K.H."/>
            <person name="Hubbard S.S."/>
            <person name="Banfield J.F."/>
        </authorList>
    </citation>
    <scope>NUCLEOTIDE SEQUENCE [LARGE SCALE GENOMIC DNA]</scope>
</reference>
<dbReference type="EMBL" id="MHKI01000005">
    <property type="protein sequence ID" value="OGY88013.1"/>
    <property type="molecule type" value="Genomic_DNA"/>
</dbReference>
<evidence type="ECO:0000313" key="2">
    <source>
        <dbReference type="EMBL" id="OGY88013.1"/>
    </source>
</evidence>